<dbReference type="eggNOG" id="ENOG50337HU">
    <property type="taxonomic scope" value="Bacteria"/>
</dbReference>
<dbReference type="KEGG" id="cbv:U729_903"/>
<proteinExistence type="predicted"/>
<keyword evidence="1" id="KW-0175">Coiled coil</keyword>
<dbReference type="Proteomes" id="UP000030635">
    <property type="component" value="Chromosome"/>
</dbReference>
<dbReference type="RefSeq" id="WP_039312011.1">
    <property type="nucleotide sequence ID" value="NZ_CP006905.1"/>
</dbReference>
<reference evidence="2 3" key="1">
    <citation type="journal article" date="2015" name="Infect. Genet. Evol.">
        <title>Genomic sequences of six botulinum neurotoxin-producing strains representing three clostridial species illustrate the mobility and diversity of botulinum neurotoxin genes.</title>
        <authorList>
            <person name="Smith T.J."/>
            <person name="Hill K.K."/>
            <person name="Xie G."/>
            <person name="Foley B.T."/>
            <person name="Williamson C.H."/>
            <person name="Foster J.T."/>
            <person name="Johnson S.L."/>
            <person name="Chertkov O."/>
            <person name="Teshima H."/>
            <person name="Gibbons H.S."/>
            <person name="Johnsky L.A."/>
            <person name="Karavis M.A."/>
            <person name="Smith L.A."/>
        </authorList>
    </citation>
    <scope>NUCLEOTIDE SEQUENCE [LARGE SCALE GENOMIC DNA]</scope>
    <source>
        <strain evidence="2">Sullivan</strain>
    </source>
</reference>
<evidence type="ECO:0000313" key="3">
    <source>
        <dbReference type="Proteomes" id="UP000030635"/>
    </source>
</evidence>
<dbReference type="OrthoDB" id="1952652at2"/>
<keyword evidence="3" id="KW-1185">Reference proteome</keyword>
<feature type="coiled-coil region" evidence="1">
    <location>
        <begin position="72"/>
        <end position="99"/>
    </location>
</feature>
<gene>
    <name evidence="2" type="ORF">U729_903</name>
</gene>
<dbReference type="EMBL" id="CP006905">
    <property type="protein sequence ID" value="AIY82773.1"/>
    <property type="molecule type" value="Genomic_DNA"/>
</dbReference>
<dbReference type="AlphaFoldDB" id="A0A0A7FT98"/>
<sequence length="175" mass="20924">MINIEKEVFDNVIKVKPVNIIEGFDNFNSAIISDYGGSKEKEIEAKFYSLLNKLYREEYELIVDYYGNKISNEEFNNMISNLNEDEAEFLNRIREDKNNNSVYFKIENVEELNLLLKLSLRSILFSTFYFSKEKLTIWSNYDYKFVIFFSEERSLEKYKMLVEECDLVLKDINII</sequence>
<dbReference type="HOGENOM" id="CLU_133679_0_0_9"/>
<organism evidence="2 3">
    <name type="scientific">Clostridium baratii str. Sullivan</name>
    <dbReference type="NCBI Taxonomy" id="1415775"/>
    <lineage>
        <taxon>Bacteria</taxon>
        <taxon>Bacillati</taxon>
        <taxon>Bacillota</taxon>
        <taxon>Clostridia</taxon>
        <taxon>Eubacteriales</taxon>
        <taxon>Clostridiaceae</taxon>
        <taxon>Clostridium</taxon>
    </lineage>
</organism>
<name>A0A0A7FT98_9CLOT</name>
<accession>A0A0A7FT98</accession>
<dbReference type="STRING" id="1561.NPD11_2089"/>
<evidence type="ECO:0000313" key="2">
    <source>
        <dbReference type="EMBL" id="AIY82773.1"/>
    </source>
</evidence>
<evidence type="ECO:0000256" key="1">
    <source>
        <dbReference type="SAM" id="Coils"/>
    </source>
</evidence>
<protein>
    <submittedName>
        <fullName evidence="2">Uncharacterized protein</fullName>
    </submittedName>
</protein>